<evidence type="ECO:0000256" key="3">
    <source>
        <dbReference type="SAM" id="Phobius"/>
    </source>
</evidence>
<dbReference type="Gene3D" id="3.40.50.720">
    <property type="entry name" value="NAD(P)-binding Rossmann-like Domain"/>
    <property type="match status" value="1"/>
</dbReference>
<dbReference type="Pfam" id="PF00106">
    <property type="entry name" value="adh_short"/>
    <property type="match status" value="1"/>
</dbReference>
<protein>
    <submittedName>
        <fullName evidence="5 6">Retinol dehydrogenase 13-like</fullName>
    </submittedName>
</protein>
<gene>
    <name evidence="5 6" type="primary">LOC111136728</name>
</gene>
<dbReference type="PRINTS" id="PR00080">
    <property type="entry name" value="SDRFAMILY"/>
</dbReference>
<dbReference type="RefSeq" id="XP_022343521.1">
    <property type="nucleotide sequence ID" value="XM_022487813.1"/>
</dbReference>
<keyword evidence="3" id="KW-0812">Transmembrane</keyword>
<name>A0A8B8EUC4_CRAVI</name>
<dbReference type="Proteomes" id="UP000694844">
    <property type="component" value="Chromosome 5"/>
</dbReference>
<dbReference type="AlphaFoldDB" id="A0A8B8EUC4"/>
<dbReference type="PANTHER" id="PTHR43157">
    <property type="entry name" value="PHOSPHATIDYLINOSITOL-GLYCAN BIOSYNTHESIS CLASS F PROTEIN-RELATED"/>
    <property type="match status" value="1"/>
</dbReference>
<evidence type="ECO:0000313" key="5">
    <source>
        <dbReference type="RefSeq" id="XP_022343521.1"/>
    </source>
</evidence>
<proteinExistence type="inferred from homology"/>
<dbReference type="GO" id="GO:0016491">
    <property type="term" value="F:oxidoreductase activity"/>
    <property type="evidence" value="ECO:0007669"/>
    <property type="project" value="UniProtKB-KW"/>
</dbReference>
<dbReference type="KEGG" id="cvn:111136728"/>
<evidence type="ECO:0000256" key="2">
    <source>
        <dbReference type="RuleBase" id="RU000363"/>
    </source>
</evidence>
<sequence length="319" mass="35270">MGPHLTGVTGLDVLFVGLGLYVCMYCYVNLRKGKCHSKKSLQGKTIIVTGANTGIGFETALGLAERRGRVILACRNPEKAEVARDKIVQLTGNSNVVCRQVDISVMSSIRKFVDVVKKEEECVDILINNAGVVTLEKIFTEEGLELTFATNHFGPFLLTNLLLDLIKKSSGRIVNIGSAASVIGKVDCDNLRAEKNFSQFQYHNSKTATLLFTKELARREPDVLVSCVHPGTVRTDVFRHMPTPVKFLVSTVFRMLTKSPAEGAQPVLFCALEDSVEPGGYYMDCRLYDHTLWVPKSAYDEGLAKKLWESTERILTDCG</sequence>
<evidence type="ECO:0000313" key="4">
    <source>
        <dbReference type="Proteomes" id="UP000694844"/>
    </source>
</evidence>
<dbReference type="RefSeq" id="XP_022343522.1">
    <property type="nucleotide sequence ID" value="XM_022487814.1"/>
</dbReference>
<feature type="transmembrane region" description="Helical" evidence="3">
    <location>
        <begin position="13"/>
        <end position="30"/>
    </location>
</feature>
<organism evidence="4 6">
    <name type="scientific">Crassostrea virginica</name>
    <name type="common">Eastern oyster</name>
    <dbReference type="NCBI Taxonomy" id="6565"/>
    <lineage>
        <taxon>Eukaryota</taxon>
        <taxon>Metazoa</taxon>
        <taxon>Spiralia</taxon>
        <taxon>Lophotrochozoa</taxon>
        <taxon>Mollusca</taxon>
        <taxon>Bivalvia</taxon>
        <taxon>Autobranchia</taxon>
        <taxon>Pteriomorphia</taxon>
        <taxon>Ostreida</taxon>
        <taxon>Ostreoidea</taxon>
        <taxon>Ostreidae</taxon>
        <taxon>Crassostrea</taxon>
    </lineage>
</organism>
<dbReference type="InterPro" id="IPR036291">
    <property type="entry name" value="NAD(P)-bd_dom_sf"/>
</dbReference>
<dbReference type="SUPFAM" id="SSF51735">
    <property type="entry name" value="NAD(P)-binding Rossmann-fold domains"/>
    <property type="match status" value="1"/>
</dbReference>
<keyword evidence="1" id="KW-0560">Oxidoreductase</keyword>
<evidence type="ECO:0000313" key="6">
    <source>
        <dbReference type="RefSeq" id="XP_022343522.1"/>
    </source>
</evidence>
<reference evidence="5 6" key="1">
    <citation type="submission" date="2025-04" db="UniProtKB">
        <authorList>
            <consortium name="RefSeq"/>
        </authorList>
    </citation>
    <scope>IDENTIFICATION</scope>
    <source>
        <tissue evidence="5 6">Whole sample</tissue>
    </source>
</reference>
<keyword evidence="3" id="KW-0472">Membrane</keyword>
<evidence type="ECO:0000256" key="1">
    <source>
        <dbReference type="ARBA" id="ARBA00023002"/>
    </source>
</evidence>
<dbReference type="OrthoDB" id="191139at2759"/>
<comment type="similarity">
    <text evidence="2">Belongs to the short-chain dehydrogenases/reductases (SDR) family.</text>
</comment>
<dbReference type="GeneID" id="111136728"/>
<accession>A0A8B8EUC4</accession>
<keyword evidence="4" id="KW-1185">Reference proteome</keyword>
<dbReference type="InterPro" id="IPR002347">
    <property type="entry name" value="SDR_fam"/>
</dbReference>
<dbReference type="CDD" id="cd05327">
    <property type="entry name" value="retinol-DH_like_SDR_c_like"/>
    <property type="match status" value="1"/>
</dbReference>
<dbReference type="PRINTS" id="PR00081">
    <property type="entry name" value="GDHRDH"/>
</dbReference>
<keyword evidence="3" id="KW-1133">Transmembrane helix</keyword>
<dbReference type="PANTHER" id="PTHR43157:SF31">
    <property type="entry name" value="PHOSPHATIDYLINOSITOL-GLYCAN BIOSYNTHESIS CLASS F PROTEIN"/>
    <property type="match status" value="1"/>
</dbReference>